<keyword evidence="9" id="KW-0862">Zinc</keyword>
<evidence type="ECO:0000256" key="8">
    <source>
        <dbReference type="ARBA" id="ARBA00022771"/>
    </source>
</evidence>
<keyword evidence="12" id="KW-0175">Coiled coil</keyword>
<evidence type="ECO:0000256" key="13">
    <source>
        <dbReference type="SAM" id="Phobius"/>
    </source>
</evidence>
<dbReference type="UniPathway" id="UPA00143"/>
<dbReference type="Pfam" id="PF19179">
    <property type="entry name" value="TTC3_DZIP3_dom"/>
    <property type="match status" value="1"/>
</dbReference>
<evidence type="ECO:0000313" key="16">
    <source>
        <dbReference type="Proteomes" id="UP000694620"/>
    </source>
</evidence>
<protein>
    <recommendedName>
        <fullName evidence="4">RING-type E3 ubiquitin transferase</fullName>
        <ecNumber evidence="4">2.3.2.27</ecNumber>
    </recommendedName>
</protein>
<evidence type="ECO:0000256" key="7">
    <source>
        <dbReference type="ARBA" id="ARBA00022723"/>
    </source>
</evidence>
<dbReference type="PANTHER" id="PTHR17550">
    <property type="entry name" value="E3 UBIQUITIN-PROTEIN LIGASE TTC3"/>
    <property type="match status" value="1"/>
</dbReference>
<dbReference type="InterPro" id="IPR001841">
    <property type="entry name" value="Znf_RING"/>
</dbReference>
<dbReference type="InterPro" id="IPR056871">
    <property type="entry name" value="WH_TTC3"/>
</dbReference>
<evidence type="ECO:0000256" key="1">
    <source>
        <dbReference type="ARBA" id="ARBA00000900"/>
    </source>
</evidence>
<keyword evidence="13" id="KW-0812">Transmembrane</keyword>
<dbReference type="InterPro" id="IPR043866">
    <property type="entry name" value="TTC3/DZIP3_dom"/>
</dbReference>
<dbReference type="InterPro" id="IPR013083">
    <property type="entry name" value="Znf_RING/FYVE/PHD"/>
</dbReference>
<dbReference type="InterPro" id="IPR011990">
    <property type="entry name" value="TPR-like_helical_dom_sf"/>
</dbReference>
<dbReference type="PROSITE" id="PS50089">
    <property type="entry name" value="ZF_RING_2"/>
    <property type="match status" value="1"/>
</dbReference>
<keyword evidence="8 10" id="KW-0863">Zinc-finger</keyword>
<evidence type="ECO:0000313" key="15">
    <source>
        <dbReference type="Ensembl" id="ENSECRP00000011376.1"/>
    </source>
</evidence>
<sequence length="1085" mass="125576">MHILVFNSVANPPDYNFGFLIFLYLTLSNSNQTNTHILMLLLRWINLFFQKSENMKRRGNDQFAKKNYDAAIKWYSKAIQHHILRIGHYRMCDALFLLGEYQKALQANEKAQDLCRDSSEGIQELIQQSARFRCEMQKIKGKKNAELAEAEIQFNKIKTKFPKERRLQCIAYYGIGMVYFTQNRFSDALDQFQKSLIMINLQIVPGKLTWPTTTVVVDETQNDYLKSALEKSMEMCKFPPKPDAVCRFQQCLGNSKIQIYFKDPDFKGFIRIICSQKCCIEYHISCWKKMKSVMCADKNDKDFLYSTCFTADCMGKISRLVIFGSTGLIKCEVILIFFSPHLIYALTFLKSLIIKKLKSKEDRKLRRKLMRRKKAMEPVKPEYSHVEDEDKIEKEVKDKVNQQSWMIYRDRVLHQITEKKDLLKEGVEDVSVLYKYLKPWTEKDNEGVCLLTSSDPHESMGHLVDFLGHTKNRVATRVFIKALKHCQVISPELLDWINRLNNSGLKSAETFINRYSASFEELDLNPVFEFTPLMDTLVENFGSKPEFLNNTITIVDYFKQSPLEEKRLFIWSLEENREKFPSLYNALDEYFEIMGKCFFHLDIPVYVLSGIVGSSLREDDEEDDIFTDEDTLMLLGSYDPFVVPEYLRHQVAEFEGQTSSNLGSSSYRQILDNNPDPTRESLYDYFAQILEEHGPLETDNYLLVGQLENFPIQAQEMVQHAGGLKAFLLESLRFVLMNNLIGLMKHAVSLQDKTMDIVEFKPSFIEADYSHHFSAAHTTPFSGEEYLLTDSFSSDMFVQETFPYTGLTFDSTLDLPSPRELESGFFLEDSSNFCNSTLCTNFSLLRQKLESDVKKTNQEKKERQEALKVLRNKIKSQNDANELIFCGFSFPCVACKNLNEVTFRLFTLGLISQHRLCKTFFYHLGIIILIAFIFTYRSCLTSFIKEVRSANGGSINTLSGEEIINRVAQHILDHQEKTRVRYSNDCQSIDCLSETFDKLKVAQMPLSHPWKTSLDEDPCIICHEEMCTETVCVLECKHSFHRECIKAWLKEQSTCPTCRVHALLPEDFPVLPAKIRLASVPASPS</sequence>
<dbReference type="Proteomes" id="UP000694620">
    <property type="component" value="Chromosome 4"/>
</dbReference>
<dbReference type="GO" id="GO:0061630">
    <property type="term" value="F:ubiquitin protein ligase activity"/>
    <property type="evidence" value="ECO:0007669"/>
    <property type="project" value="UniProtKB-EC"/>
</dbReference>
<feature type="coiled-coil region" evidence="12">
    <location>
        <begin position="846"/>
        <end position="880"/>
    </location>
</feature>
<keyword evidence="13" id="KW-1133">Transmembrane helix</keyword>
<dbReference type="GO" id="GO:0005737">
    <property type="term" value="C:cytoplasm"/>
    <property type="evidence" value="ECO:0007669"/>
    <property type="project" value="UniProtKB-SubCell"/>
</dbReference>
<evidence type="ECO:0000256" key="10">
    <source>
        <dbReference type="PROSITE-ProRule" id="PRU00175"/>
    </source>
</evidence>
<evidence type="ECO:0000256" key="4">
    <source>
        <dbReference type="ARBA" id="ARBA00012483"/>
    </source>
</evidence>
<organism evidence="15 16">
    <name type="scientific">Erpetoichthys calabaricus</name>
    <name type="common">Rope fish</name>
    <name type="synonym">Calamoichthys calabaricus</name>
    <dbReference type="NCBI Taxonomy" id="27687"/>
    <lineage>
        <taxon>Eukaryota</taxon>
        <taxon>Metazoa</taxon>
        <taxon>Chordata</taxon>
        <taxon>Craniata</taxon>
        <taxon>Vertebrata</taxon>
        <taxon>Euteleostomi</taxon>
        <taxon>Actinopterygii</taxon>
        <taxon>Polypteriformes</taxon>
        <taxon>Polypteridae</taxon>
        <taxon>Erpetoichthys</taxon>
    </lineage>
</organism>
<evidence type="ECO:0000259" key="14">
    <source>
        <dbReference type="PROSITE" id="PS50089"/>
    </source>
</evidence>
<proteinExistence type="predicted"/>
<feature type="repeat" description="TPR" evidence="11">
    <location>
        <begin position="169"/>
        <end position="202"/>
    </location>
</feature>
<keyword evidence="16" id="KW-1185">Reference proteome</keyword>
<evidence type="ECO:0000256" key="2">
    <source>
        <dbReference type="ARBA" id="ARBA00004496"/>
    </source>
</evidence>
<dbReference type="AlphaFoldDB" id="A0A8C4S4P5"/>
<dbReference type="Gene3D" id="1.25.40.10">
    <property type="entry name" value="Tetratricopeptide repeat domain"/>
    <property type="match status" value="1"/>
</dbReference>
<feature type="domain" description="RING-type" evidence="14">
    <location>
        <begin position="1019"/>
        <end position="1059"/>
    </location>
</feature>
<dbReference type="Pfam" id="PF13639">
    <property type="entry name" value="zf-RING_2"/>
    <property type="match status" value="1"/>
</dbReference>
<evidence type="ECO:0000256" key="5">
    <source>
        <dbReference type="ARBA" id="ARBA00022490"/>
    </source>
</evidence>
<dbReference type="Pfam" id="PF24525">
    <property type="entry name" value="TTC3"/>
    <property type="match status" value="1"/>
</dbReference>
<accession>A0A8C4S4P5</accession>
<evidence type="ECO:0000256" key="6">
    <source>
        <dbReference type="ARBA" id="ARBA00022679"/>
    </source>
</evidence>
<reference evidence="15" key="2">
    <citation type="submission" date="2025-08" db="UniProtKB">
        <authorList>
            <consortium name="Ensembl"/>
        </authorList>
    </citation>
    <scope>IDENTIFICATION</scope>
</reference>
<dbReference type="InterPro" id="IPR056870">
    <property type="entry name" value="TTC3/DZIP3/RBM44-like_helical"/>
</dbReference>
<reference evidence="15" key="1">
    <citation type="submission" date="2021-06" db="EMBL/GenBank/DDBJ databases">
        <authorList>
            <consortium name="Wellcome Sanger Institute Data Sharing"/>
        </authorList>
    </citation>
    <scope>NUCLEOTIDE SEQUENCE [LARGE SCALE GENOMIC DNA]</scope>
</reference>
<comment type="pathway">
    <text evidence="3">Protein modification; protein ubiquitination.</text>
</comment>
<dbReference type="SMART" id="SM00028">
    <property type="entry name" value="TPR"/>
    <property type="match status" value="3"/>
</dbReference>
<comment type="catalytic activity">
    <reaction evidence="1">
        <text>S-ubiquitinyl-[E2 ubiquitin-conjugating enzyme]-L-cysteine + [acceptor protein]-L-lysine = [E2 ubiquitin-conjugating enzyme]-L-cysteine + N(6)-ubiquitinyl-[acceptor protein]-L-lysine.</text>
        <dbReference type="EC" id="2.3.2.27"/>
    </reaction>
</comment>
<dbReference type="GeneTree" id="ENSGT00940000154465"/>
<keyword evidence="11" id="KW-0802">TPR repeat</keyword>
<dbReference type="GO" id="GO:0016567">
    <property type="term" value="P:protein ubiquitination"/>
    <property type="evidence" value="ECO:0007669"/>
    <property type="project" value="UniProtKB-UniPathway"/>
</dbReference>
<feature type="transmembrane region" description="Helical" evidence="13">
    <location>
        <begin position="920"/>
        <end position="936"/>
    </location>
</feature>
<dbReference type="InterPro" id="IPR019734">
    <property type="entry name" value="TPR_rpt"/>
</dbReference>
<dbReference type="InterPro" id="IPR056872">
    <property type="entry name" value="TTC3/DZIP3-like_helical"/>
</dbReference>
<dbReference type="SUPFAM" id="SSF48452">
    <property type="entry name" value="TPR-like"/>
    <property type="match status" value="1"/>
</dbReference>
<name>A0A8C4S4P5_ERPCA</name>
<comment type="subcellular location">
    <subcellularLocation>
        <location evidence="2">Cytoplasm</location>
    </subcellularLocation>
</comment>
<keyword evidence="7" id="KW-0479">Metal-binding</keyword>
<dbReference type="PANTHER" id="PTHR17550:SF4">
    <property type="entry name" value="E3 UBIQUITIN-PROTEIN LIGASE TTC3"/>
    <property type="match status" value="1"/>
</dbReference>
<evidence type="ECO:0000256" key="11">
    <source>
        <dbReference type="PROSITE-ProRule" id="PRU00339"/>
    </source>
</evidence>
<dbReference type="Gene3D" id="3.30.40.10">
    <property type="entry name" value="Zinc/RING finger domain, C3HC4 (zinc finger)"/>
    <property type="match status" value="1"/>
</dbReference>
<dbReference type="SUPFAM" id="SSF57850">
    <property type="entry name" value="RING/U-box"/>
    <property type="match status" value="1"/>
</dbReference>
<reference evidence="15" key="3">
    <citation type="submission" date="2025-09" db="UniProtKB">
        <authorList>
            <consortium name="Ensembl"/>
        </authorList>
    </citation>
    <scope>IDENTIFICATION</scope>
</reference>
<keyword evidence="5" id="KW-0963">Cytoplasm</keyword>
<evidence type="ECO:0000256" key="3">
    <source>
        <dbReference type="ARBA" id="ARBA00004906"/>
    </source>
</evidence>
<keyword evidence="13" id="KW-0472">Membrane</keyword>
<dbReference type="Pfam" id="PF24812">
    <property type="entry name" value="WHD_TTC3"/>
    <property type="match status" value="1"/>
</dbReference>
<dbReference type="Ensembl" id="ENSECRT00000011563.1">
    <property type="protein sequence ID" value="ENSECRP00000011376.1"/>
    <property type="gene ID" value="ENSECRG00000007576.1"/>
</dbReference>
<dbReference type="Pfam" id="PF24905">
    <property type="entry name" value="TTC3_9th"/>
    <property type="match status" value="1"/>
</dbReference>
<dbReference type="CDD" id="cd16481">
    <property type="entry name" value="RING-H2_TTC3"/>
    <property type="match status" value="1"/>
</dbReference>
<evidence type="ECO:0000256" key="12">
    <source>
        <dbReference type="SAM" id="Coils"/>
    </source>
</evidence>
<dbReference type="SMART" id="SM00184">
    <property type="entry name" value="RING"/>
    <property type="match status" value="1"/>
</dbReference>
<dbReference type="GO" id="GO:0008270">
    <property type="term" value="F:zinc ion binding"/>
    <property type="evidence" value="ECO:0007669"/>
    <property type="project" value="UniProtKB-KW"/>
</dbReference>
<dbReference type="EC" id="2.3.2.27" evidence="4"/>
<dbReference type="PROSITE" id="PS50005">
    <property type="entry name" value="TPR"/>
    <property type="match status" value="1"/>
</dbReference>
<keyword evidence="6" id="KW-0808">Transferase</keyword>
<evidence type="ECO:0000256" key="9">
    <source>
        <dbReference type="ARBA" id="ARBA00022833"/>
    </source>
</evidence>